<evidence type="ECO:0000313" key="1">
    <source>
        <dbReference type="EMBL" id="KAK6984294.1"/>
    </source>
</evidence>
<dbReference type="Proteomes" id="UP001362999">
    <property type="component" value="Unassembled WGS sequence"/>
</dbReference>
<gene>
    <name evidence="1" type="ORF">R3P38DRAFT_2806660</name>
</gene>
<comment type="caution">
    <text evidence="1">The sequence shown here is derived from an EMBL/GenBank/DDBJ whole genome shotgun (WGS) entry which is preliminary data.</text>
</comment>
<evidence type="ECO:0000313" key="2">
    <source>
        <dbReference type="Proteomes" id="UP001362999"/>
    </source>
</evidence>
<dbReference type="EMBL" id="JAWWNJ010000139">
    <property type="protein sequence ID" value="KAK6984294.1"/>
    <property type="molecule type" value="Genomic_DNA"/>
</dbReference>
<keyword evidence="2" id="KW-1185">Reference proteome</keyword>
<dbReference type="AlphaFoldDB" id="A0AAV9ZJ53"/>
<accession>A0AAV9ZJ53</accession>
<sequence length="159" mass="16795">MHLEPVPPPSPLRFGLRRCPPFPGSSAAVSTTSSTSTSLTLNLLLAVLLLGHPPKKPITSSDAAHIDDIANILFCRDSVRVKVSAAALHRVVCVPLSTAWCPTSGGLSSELEGSLLNLASRTAYRIGHKYYNTPPTGSAQRDRCVKAPQLAIGKGSDID</sequence>
<reference evidence="1 2" key="1">
    <citation type="journal article" date="2024" name="J Genomics">
        <title>Draft genome sequencing and assembly of Favolaschia claudopus CIRM-BRFM 2984 isolated from oak limbs.</title>
        <authorList>
            <person name="Navarro D."/>
            <person name="Drula E."/>
            <person name="Chaduli D."/>
            <person name="Cazenave R."/>
            <person name="Ahrendt S."/>
            <person name="Wang J."/>
            <person name="Lipzen A."/>
            <person name="Daum C."/>
            <person name="Barry K."/>
            <person name="Grigoriev I.V."/>
            <person name="Favel A."/>
            <person name="Rosso M.N."/>
            <person name="Martin F."/>
        </authorList>
    </citation>
    <scope>NUCLEOTIDE SEQUENCE [LARGE SCALE GENOMIC DNA]</scope>
    <source>
        <strain evidence="1 2">CIRM-BRFM 2984</strain>
    </source>
</reference>
<organism evidence="1 2">
    <name type="scientific">Favolaschia claudopus</name>
    <dbReference type="NCBI Taxonomy" id="2862362"/>
    <lineage>
        <taxon>Eukaryota</taxon>
        <taxon>Fungi</taxon>
        <taxon>Dikarya</taxon>
        <taxon>Basidiomycota</taxon>
        <taxon>Agaricomycotina</taxon>
        <taxon>Agaricomycetes</taxon>
        <taxon>Agaricomycetidae</taxon>
        <taxon>Agaricales</taxon>
        <taxon>Marasmiineae</taxon>
        <taxon>Mycenaceae</taxon>
        <taxon>Favolaschia</taxon>
    </lineage>
</organism>
<name>A0AAV9ZJ53_9AGAR</name>
<protein>
    <submittedName>
        <fullName evidence="1">Uncharacterized protein</fullName>
    </submittedName>
</protein>
<proteinExistence type="predicted"/>